<dbReference type="Proteomes" id="UP000603434">
    <property type="component" value="Unassembled WGS sequence"/>
</dbReference>
<dbReference type="PANTHER" id="PTHR32248:SF4">
    <property type="entry name" value="RNA POLYMERASE SIGMA-54 FACTOR"/>
    <property type="match status" value="1"/>
</dbReference>
<proteinExistence type="predicted"/>
<dbReference type="Gene3D" id="1.10.10.60">
    <property type="entry name" value="Homeodomain-like"/>
    <property type="match status" value="2"/>
</dbReference>
<gene>
    <name evidence="2" type="ORF">H8E23_03035</name>
</gene>
<organism evidence="2 3">
    <name type="scientific">Candidatus Desulfatibia profunda</name>
    <dbReference type="NCBI Taxonomy" id="2841695"/>
    <lineage>
        <taxon>Bacteria</taxon>
        <taxon>Pseudomonadati</taxon>
        <taxon>Thermodesulfobacteriota</taxon>
        <taxon>Desulfobacteria</taxon>
        <taxon>Desulfobacterales</taxon>
        <taxon>Desulfobacterales incertae sedis</taxon>
        <taxon>Candidatus Desulfatibia</taxon>
    </lineage>
</organism>
<accession>A0A8J6NKL0</accession>
<comment type="caution">
    <text evidence="2">The sequence shown here is derived from an EMBL/GenBank/DDBJ whole genome shotgun (WGS) entry which is preliminary data.</text>
</comment>
<feature type="domain" description="RNA polymerase sigma factor 54 DNA-binding" evidence="1">
    <location>
        <begin position="2"/>
        <end position="136"/>
    </location>
</feature>
<dbReference type="GO" id="GO:0001216">
    <property type="term" value="F:DNA-binding transcription activator activity"/>
    <property type="evidence" value="ECO:0007669"/>
    <property type="project" value="InterPro"/>
</dbReference>
<dbReference type="EMBL" id="JACNJH010000085">
    <property type="protein sequence ID" value="MBC8360360.1"/>
    <property type="molecule type" value="Genomic_DNA"/>
</dbReference>
<dbReference type="PROSITE" id="PS50044">
    <property type="entry name" value="SIGMA54_3"/>
    <property type="match status" value="1"/>
</dbReference>
<dbReference type="Pfam" id="PF04552">
    <property type="entry name" value="Sigma54_DBD"/>
    <property type="match status" value="1"/>
</dbReference>
<reference evidence="2 3" key="1">
    <citation type="submission" date="2020-08" db="EMBL/GenBank/DDBJ databases">
        <title>Bridging the membrane lipid divide: bacteria of the FCB group superphylum have the potential to synthesize archaeal ether lipids.</title>
        <authorList>
            <person name="Villanueva L."/>
            <person name="Von Meijenfeldt F.A.B."/>
            <person name="Westbye A.B."/>
            <person name="Yadav S."/>
            <person name="Hopmans E.C."/>
            <person name="Dutilh B.E."/>
            <person name="Sinninghe Damste J.S."/>
        </authorList>
    </citation>
    <scope>NUCLEOTIDE SEQUENCE [LARGE SCALE GENOMIC DNA]</scope>
    <source>
        <strain evidence="2">NIOZ-UU30</strain>
    </source>
</reference>
<evidence type="ECO:0000259" key="1">
    <source>
        <dbReference type="Pfam" id="PF04552"/>
    </source>
</evidence>
<evidence type="ECO:0000313" key="3">
    <source>
        <dbReference type="Proteomes" id="UP000603434"/>
    </source>
</evidence>
<dbReference type="PANTHER" id="PTHR32248">
    <property type="entry name" value="RNA POLYMERASE SIGMA-54 FACTOR"/>
    <property type="match status" value="1"/>
</dbReference>
<dbReference type="AlphaFoldDB" id="A0A8J6NKL0"/>
<protein>
    <recommendedName>
        <fullName evidence="1">RNA polymerase sigma factor 54 DNA-binding domain-containing protein</fullName>
    </recommendedName>
</protein>
<sequence length="201" mass="23451">MEHSKETIARIKKFIRSKQKNFLKTKELAPLTQTECAAHVGVNVSTVSRILASGIKIKFGRSEYPLSYFFSQRNIHPQVFNEWIHNVIKEEDPANPFSDDRLLRRFKKEFPQITLSLRTIKKYRMDAGIGSGDKRRITKLVGWISKKIESEDPENPLTDKLLIELFHKEHPGSNINDNKIAKFRKKGGIEGFYKRRKKINR</sequence>
<dbReference type="GO" id="GO:0016987">
    <property type="term" value="F:sigma factor activity"/>
    <property type="evidence" value="ECO:0007669"/>
    <property type="project" value="InterPro"/>
</dbReference>
<evidence type="ECO:0000313" key="2">
    <source>
        <dbReference type="EMBL" id="MBC8360360.1"/>
    </source>
</evidence>
<dbReference type="InterPro" id="IPR007634">
    <property type="entry name" value="RNA_pol_sigma_54_DNA-bd"/>
</dbReference>
<name>A0A8J6NKL0_9BACT</name>
<dbReference type="InterPro" id="IPR000394">
    <property type="entry name" value="RNA_pol_sigma_54"/>
</dbReference>